<name>A0A4Y2FE68_ARAVE</name>
<gene>
    <name evidence="2" type="ORF">AVEN_210521_1</name>
</gene>
<reference evidence="2 3" key="1">
    <citation type="journal article" date="2019" name="Sci. Rep.">
        <title>Orb-weaving spider Araneus ventricosus genome elucidates the spidroin gene catalogue.</title>
        <authorList>
            <person name="Kono N."/>
            <person name="Nakamura H."/>
            <person name="Ohtoshi R."/>
            <person name="Moran D.A.P."/>
            <person name="Shinohara A."/>
            <person name="Yoshida Y."/>
            <person name="Fujiwara M."/>
            <person name="Mori M."/>
            <person name="Tomita M."/>
            <person name="Arakawa K."/>
        </authorList>
    </citation>
    <scope>NUCLEOTIDE SEQUENCE [LARGE SCALE GENOMIC DNA]</scope>
</reference>
<evidence type="ECO:0000256" key="1">
    <source>
        <dbReference type="SAM" id="MobiDB-lite"/>
    </source>
</evidence>
<sequence length="191" mass="21072">MQPLDLTFMAHLSTSYQQEVRQWLATHSGRAVTIPQAAKLYGAAFLKAAGMQTSVNGFKRTGIFPLNRNIFPDHLFAPSITTDRPVPPEATNILEENRFPEANPVPSENPPPRASLVPEEVRTKGENPIQQIQKKPETLAKPRPLLQPKNAEQLPNEPYCSKSLEPQVYGTDNLATSSAFAISPKDIIPPP</sequence>
<accession>A0A4Y2FE68</accession>
<keyword evidence="3" id="KW-1185">Reference proteome</keyword>
<proteinExistence type="predicted"/>
<dbReference type="AlphaFoldDB" id="A0A4Y2FE68"/>
<comment type="caution">
    <text evidence="2">The sequence shown here is derived from an EMBL/GenBank/DDBJ whole genome shotgun (WGS) entry which is preliminary data.</text>
</comment>
<feature type="region of interest" description="Disordered" evidence="1">
    <location>
        <begin position="122"/>
        <end position="159"/>
    </location>
</feature>
<evidence type="ECO:0000313" key="3">
    <source>
        <dbReference type="Proteomes" id="UP000499080"/>
    </source>
</evidence>
<dbReference type="Proteomes" id="UP000499080">
    <property type="component" value="Unassembled WGS sequence"/>
</dbReference>
<dbReference type="OrthoDB" id="8191755at2759"/>
<dbReference type="EMBL" id="BGPR01000877">
    <property type="protein sequence ID" value="GBM38786.1"/>
    <property type="molecule type" value="Genomic_DNA"/>
</dbReference>
<protein>
    <submittedName>
        <fullName evidence="2">Uncharacterized protein</fullName>
    </submittedName>
</protein>
<organism evidence="2 3">
    <name type="scientific">Araneus ventricosus</name>
    <name type="common">Orbweaver spider</name>
    <name type="synonym">Epeira ventricosa</name>
    <dbReference type="NCBI Taxonomy" id="182803"/>
    <lineage>
        <taxon>Eukaryota</taxon>
        <taxon>Metazoa</taxon>
        <taxon>Ecdysozoa</taxon>
        <taxon>Arthropoda</taxon>
        <taxon>Chelicerata</taxon>
        <taxon>Arachnida</taxon>
        <taxon>Araneae</taxon>
        <taxon>Araneomorphae</taxon>
        <taxon>Entelegynae</taxon>
        <taxon>Araneoidea</taxon>
        <taxon>Araneidae</taxon>
        <taxon>Araneus</taxon>
    </lineage>
</organism>
<evidence type="ECO:0000313" key="2">
    <source>
        <dbReference type="EMBL" id="GBM38786.1"/>
    </source>
</evidence>